<sequence length="108" mass="12169">LSTPTLHSHNWSWKDRFWSTVKRRNSFPTVLAEQQSFAQQVASTEDAYFGNCEPSPSSAPTGPGTDDSPITRLGSHIESISRDVTALVRRSQRVARLFSRIDEYVVIM</sequence>
<dbReference type="AlphaFoldDB" id="A0A183A4M4"/>
<evidence type="ECO:0000313" key="2">
    <source>
        <dbReference type="WBParaSite" id="ECPE_0000190901-mRNA-1"/>
    </source>
</evidence>
<reference evidence="2" key="1">
    <citation type="submission" date="2016-06" db="UniProtKB">
        <authorList>
            <consortium name="WormBaseParasite"/>
        </authorList>
    </citation>
    <scope>IDENTIFICATION</scope>
</reference>
<accession>A0A183A4M4</accession>
<feature type="region of interest" description="Disordered" evidence="1">
    <location>
        <begin position="48"/>
        <end position="68"/>
    </location>
</feature>
<name>A0A183A4M4_9TREM</name>
<organism evidence="2">
    <name type="scientific">Echinostoma caproni</name>
    <dbReference type="NCBI Taxonomy" id="27848"/>
    <lineage>
        <taxon>Eukaryota</taxon>
        <taxon>Metazoa</taxon>
        <taxon>Spiralia</taxon>
        <taxon>Lophotrochozoa</taxon>
        <taxon>Platyhelminthes</taxon>
        <taxon>Trematoda</taxon>
        <taxon>Digenea</taxon>
        <taxon>Plagiorchiida</taxon>
        <taxon>Echinostomata</taxon>
        <taxon>Echinostomatoidea</taxon>
        <taxon>Echinostomatidae</taxon>
        <taxon>Echinostoma</taxon>
    </lineage>
</organism>
<dbReference type="WBParaSite" id="ECPE_0000190901-mRNA-1">
    <property type="protein sequence ID" value="ECPE_0000190901-mRNA-1"/>
    <property type="gene ID" value="ECPE_0000190901"/>
</dbReference>
<protein>
    <submittedName>
        <fullName evidence="2">V-type proton ATPase subunit a</fullName>
    </submittedName>
</protein>
<evidence type="ECO:0000256" key="1">
    <source>
        <dbReference type="SAM" id="MobiDB-lite"/>
    </source>
</evidence>
<proteinExistence type="predicted"/>
<feature type="compositionally biased region" description="Low complexity" evidence="1">
    <location>
        <begin position="54"/>
        <end position="65"/>
    </location>
</feature>